<feature type="region of interest" description="Disordered" evidence="1">
    <location>
        <begin position="1"/>
        <end position="46"/>
    </location>
</feature>
<dbReference type="EMBL" id="JAHLUH010000017">
    <property type="protein sequence ID" value="KAG7724325.1"/>
    <property type="molecule type" value="Genomic_DNA"/>
</dbReference>
<sequence length="463" mass="52798">MATKEASSSSSGLATPESATPHNNGSTNNVSEILTPQELSSDDSWSIVTGSDSQSVAYDDVVSSDDEVREEHNREVRASVSTLKNELSGSHFSVPRIELEKGQEDVFEDQHATDESLISLADHVKAVKRDKLKSWHCIAALGLALTMLVGGTVFKTKDIDCSAVSDDMRTTLQDCLVKGLDTKMECLKHYFEERKQYETRCSFQDQDLITFDNRLKFGRELFGEGALADAYSGLLWIKEQRRELGDKGLEWSRRFGSTMKENLSTSLKVLDFAKELSIERAAGTNLRLRRLIRKWGSHIKEGLQFADSLFLHARLWTGDTALAFARETKLAIERGDEHLEELLTKMKDITSKLTQRYLDIPKKLSSLFEANTFAQRKFFAIGQRSLKNSTRALKYIRQRLPLIRRKWVSFACSLYKESRFHFSKLGSQLHTQFRLSAHGVREFNTILHDKISQWYASFEIPWF</sequence>
<organism evidence="2 3">
    <name type="scientific">Ogataea haglerorum</name>
    <dbReference type="NCBI Taxonomy" id="1937702"/>
    <lineage>
        <taxon>Eukaryota</taxon>
        <taxon>Fungi</taxon>
        <taxon>Dikarya</taxon>
        <taxon>Ascomycota</taxon>
        <taxon>Saccharomycotina</taxon>
        <taxon>Pichiomycetes</taxon>
        <taxon>Pichiales</taxon>
        <taxon>Pichiaceae</taxon>
        <taxon>Ogataea</taxon>
    </lineage>
</organism>
<evidence type="ECO:0000313" key="3">
    <source>
        <dbReference type="Proteomes" id="UP000738402"/>
    </source>
</evidence>
<proteinExistence type="predicted"/>
<evidence type="ECO:0000256" key="1">
    <source>
        <dbReference type="SAM" id="MobiDB-lite"/>
    </source>
</evidence>
<dbReference type="Proteomes" id="UP000738402">
    <property type="component" value="Unassembled WGS sequence"/>
</dbReference>
<dbReference type="AlphaFoldDB" id="A0AAN6HYM6"/>
<evidence type="ECO:0000313" key="2">
    <source>
        <dbReference type="EMBL" id="KAG7724325.1"/>
    </source>
</evidence>
<name>A0AAN6HYM6_9ASCO</name>
<protein>
    <submittedName>
        <fullName evidence="2">Uncharacterized protein</fullName>
    </submittedName>
</protein>
<gene>
    <name evidence="2" type="ORF">KL933_004829</name>
</gene>
<reference evidence="2" key="1">
    <citation type="journal article" date="2021" name="G3 (Bethesda)">
        <title>Genomic diversity, chromosomal rearrangements, and interspecies hybridization in the ogataea polymorpha species complex.</title>
        <authorList>
            <person name="Hanson S.J."/>
            <person name="Cinneide E.O."/>
            <person name="Salzberg L.I."/>
            <person name="Wolfe K.H."/>
            <person name="McGowan J."/>
            <person name="Fitzpatrick D.A."/>
            <person name="Matlin K."/>
        </authorList>
    </citation>
    <scope>NUCLEOTIDE SEQUENCE</scope>
    <source>
        <strain evidence="2">83-405-1</strain>
    </source>
</reference>
<accession>A0AAN6HYM6</accession>
<comment type="caution">
    <text evidence="2">The sequence shown here is derived from an EMBL/GenBank/DDBJ whole genome shotgun (WGS) entry which is preliminary data.</text>
</comment>